<gene>
    <name evidence="2" type="ORF">KOW79_019044</name>
</gene>
<evidence type="ECO:0000256" key="1">
    <source>
        <dbReference type="SAM" id="MobiDB-lite"/>
    </source>
</evidence>
<name>A0A9D3N8T4_9TELE</name>
<sequence length="144" mass="15552">MSELLSRHFRTSLVIVGARGEELHQKFLPPTGGGLVLNGVHLQHPSFFWLASTHVLEVSDDHSSLSLCSPTDPPPLLPPLLSPLPFHTPPANGLPCPSPAIPLSIPASEAVWGEERRETRGEEKERRQQPTVPLGLCLTAAPLA</sequence>
<protein>
    <submittedName>
        <fullName evidence="2">Uncharacterized protein</fullName>
    </submittedName>
</protein>
<dbReference type="Proteomes" id="UP000824219">
    <property type="component" value="Linkage Group LG23"/>
</dbReference>
<dbReference type="AlphaFoldDB" id="A0A9D3N8T4"/>
<comment type="caution">
    <text evidence="2">The sequence shown here is derived from an EMBL/GenBank/DDBJ whole genome shotgun (WGS) entry which is preliminary data.</text>
</comment>
<organism evidence="2 3">
    <name type="scientific">Hemibagrus wyckioides</name>
    <dbReference type="NCBI Taxonomy" id="337641"/>
    <lineage>
        <taxon>Eukaryota</taxon>
        <taxon>Metazoa</taxon>
        <taxon>Chordata</taxon>
        <taxon>Craniata</taxon>
        <taxon>Vertebrata</taxon>
        <taxon>Euteleostomi</taxon>
        <taxon>Actinopterygii</taxon>
        <taxon>Neopterygii</taxon>
        <taxon>Teleostei</taxon>
        <taxon>Ostariophysi</taxon>
        <taxon>Siluriformes</taxon>
        <taxon>Bagridae</taxon>
        <taxon>Hemibagrus</taxon>
    </lineage>
</organism>
<keyword evidence="3" id="KW-1185">Reference proteome</keyword>
<reference evidence="2 3" key="1">
    <citation type="submission" date="2021-06" db="EMBL/GenBank/DDBJ databases">
        <title>Chromosome-level genome assembly of the red-tail catfish (Hemibagrus wyckioides).</title>
        <authorList>
            <person name="Shao F."/>
        </authorList>
    </citation>
    <scope>NUCLEOTIDE SEQUENCE [LARGE SCALE GENOMIC DNA]</scope>
    <source>
        <strain evidence="2">EC202008001</strain>
        <tissue evidence="2">Blood</tissue>
    </source>
</reference>
<evidence type="ECO:0000313" key="3">
    <source>
        <dbReference type="Proteomes" id="UP000824219"/>
    </source>
</evidence>
<accession>A0A9D3N8T4</accession>
<feature type="compositionally biased region" description="Basic and acidic residues" evidence="1">
    <location>
        <begin position="113"/>
        <end position="128"/>
    </location>
</feature>
<dbReference type="EMBL" id="JAHKSW010000023">
    <property type="protein sequence ID" value="KAG7318009.1"/>
    <property type="molecule type" value="Genomic_DNA"/>
</dbReference>
<evidence type="ECO:0000313" key="2">
    <source>
        <dbReference type="EMBL" id="KAG7318009.1"/>
    </source>
</evidence>
<feature type="region of interest" description="Disordered" evidence="1">
    <location>
        <begin position="107"/>
        <end position="133"/>
    </location>
</feature>
<proteinExistence type="predicted"/>